<dbReference type="InterPro" id="IPR052751">
    <property type="entry name" value="Plant_MAPKKK"/>
</dbReference>
<gene>
    <name evidence="11" type="ORF">CC80DRAFT_497265</name>
</gene>
<evidence type="ECO:0000256" key="2">
    <source>
        <dbReference type="ARBA" id="ARBA00011534"/>
    </source>
</evidence>
<evidence type="ECO:0000256" key="3">
    <source>
        <dbReference type="ARBA" id="ARBA00012513"/>
    </source>
</evidence>
<protein>
    <recommendedName>
        <fullName evidence="5">EKC/KEOPS complex subunit BUD32</fullName>
        <ecNumber evidence="3">2.7.11.1</ecNumber>
    </recommendedName>
    <alternativeName>
        <fullName evidence="6 7">Atypical Serine/threonine protein kinase BUD32</fullName>
    </alternativeName>
    <alternativeName>
        <fullName evidence="4">EKC/KEOPS complex subunit bud32</fullName>
    </alternativeName>
</protein>
<dbReference type="PANTHER" id="PTHR48011">
    <property type="entry name" value="CCR4-NOT TRANSCRIPTIONAL COMPLEX SUBUNIT CAF120-RELATED"/>
    <property type="match status" value="1"/>
</dbReference>
<proteinExistence type="predicted"/>
<dbReference type="AlphaFoldDB" id="A0A6A5TBM1"/>
<dbReference type="PROSITE" id="PS00109">
    <property type="entry name" value="PROTEIN_KINASE_TYR"/>
    <property type="match status" value="1"/>
</dbReference>
<evidence type="ECO:0000256" key="9">
    <source>
        <dbReference type="ARBA" id="ARBA00048679"/>
    </source>
</evidence>
<keyword evidence="11" id="KW-0808">Transferase</keyword>
<evidence type="ECO:0000259" key="10">
    <source>
        <dbReference type="PROSITE" id="PS50011"/>
    </source>
</evidence>
<comment type="function">
    <text evidence="1">Component of the EKC/KEOPS complex that is required for the formation of a threonylcarbamoyl group on adenosine at position 37 (t(6)A37) in tRNAs that read codons beginning with adenine. The complex is probably involved in the transfer of the threonylcarbamoyl moiety of threonylcarbamoyl-AMP (TC-AMP) to the N6 group of A37. BUD32 has ATPase activity in the context of the EKC/KEOPS complex and likely plays a supporting role to the catalytic subunit KAE1. The EKC/KEOPS complex also promotes both telomere uncapping and telomere elongation. The complex is required for efficient recruitment of transcriptional coactivators.</text>
</comment>
<dbReference type="GO" id="GO:0007165">
    <property type="term" value="P:signal transduction"/>
    <property type="evidence" value="ECO:0007669"/>
    <property type="project" value="TreeGrafter"/>
</dbReference>
<keyword evidence="12" id="KW-1185">Reference proteome</keyword>
<dbReference type="GO" id="GO:0004674">
    <property type="term" value="F:protein serine/threonine kinase activity"/>
    <property type="evidence" value="ECO:0007669"/>
    <property type="project" value="UniProtKB-EC"/>
</dbReference>
<dbReference type="OrthoDB" id="1668230at2759"/>
<sequence length="252" mass="28298">MEGRVVPLYFPEGVDKVIGFGSSSFIGRLDNKTVLKYPRIVGEQWDRLAIEHRIYDALGSHPRIFACYGMDERGLKLEYAARGTVRDLLRDSNAALSLTRRVRVRWCRQAAEAIAYIHTKNVIHCDISTRNFLLDNKLDVKLSDFQGMYVDQNGTLFDGHALENVKSYLPRPSTHSDAKSDLFALGTAIFEVMVGHEPFPELDELDDEEEIEKRYIDGRFPALDGVLGGKSSINAGHLGTITSMHVLRNSGL</sequence>
<dbReference type="PANTHER" id="PTHR48011:SF4">
    <property type="entry name" value="MITOGEN-ACTIVATED PROTEIN KINASE KINASE KINASE 19"/>
    <property type="match status" value="1"/>
</dbReference>
<accession>A0A6A5TBM1</accession>
<dbReference type="EC" id="2.7.11.1" evidence="3"/>
<evidence type="ECO:0000256" key="5">
    <source>
        <dbReference type="ARBA" id="ARBA00019973"/>
    </source>
</evidence>
<name>A0A6A5TBM1_9PLEO</name>
<reference evidence="11" key="1">
    <citation type="journal article" date="2020" name="Stud. Mycol.">
        <title>101 Dothideomycetes genomes: a test case for predicting lifestyles and emergence of pathogens.</title>
        <authorList>
            <person name="Haridas S."/>
            <person name="Albert R."/>
            <person name="Binder M."/>
            <person name="Bloem J."/>
            <person name="Labutti K."/>
            <person name="Salamov A."/>
            <person name="Andreopoulos B."/>
            <person name="Baker S."/>
            <person name="Barry K."/>
            <person name="Bills G."/>
            <person name="Bluhm B."/>
            <person name="Cannon C."/>
            <person name="Castanera R."/>
            <person name="Culley D."/>
            <person name="Daum C."/>
            <person name="Ezra D."/>
            <person name="Gonzalez J."/>
            <person name="Henrissat B."/>
            <person name="Kuo A."/>
            <person name="Liang C."/>
            <person name="Lipzen A."/>
            <person name="Lutzoni F."/>
            <person name="Magnuson J."/>
            <person name="Mondo S."/>
            <person name="Nolan M."/>
            <person name="Ohm R."/>
            <person name="Pangilinan J."/>
            <person name="Park H.-J."/>
            <person name="Ramirez L."/>
            <person name="Alfaro M."/>
            <person name="Sun H."/>
            <person name="Tritt A."/>
            <person name="Yoshinaga Y."/>
            <person name="Zwiers L.-H."/>
            <person name="Turgeon B."/>
            <person name="Goodwin S."/>
            <person name="Spatafora J."/>
            <person name="Crous P."/>
            <person name="Grigoriev I."/>
        </authorList>
    </citation>
    <scope>NUCLEOTIDE SEQUENCE</scope>
    <source>
        <strain evidence="11">CBS 675.92</strain>
    </source>
</reference>
<comment type="catalytic activity">
    <reaction evidence="9">
        <text>L-seryl-[protein] + ATP = O-phospho-L-seryl-[protein] + ADP + H(+)</text>
        <dbReference type="Rhea" id="RHEA:17989"/>
        <dbReference type="Rhea" id="RHEA-COMP:9863"/>
        <dbReference type="Rhea" id="RHEA-COMP:11604"/>
        <dbReference type="ChEBI" id="CHEBI:15378"/>
        <dbReference type="ChEBI" id="CHEBI:29999"/>
        <dbReference type="ChEBI" id="CHEBI:30616"/>
        <dbReference type="ChEBI" id="CHEBI:83421"/>
        <dbReference type="ChEBI" id="CHEBI:456216"/>
        <dbReference type="EC" id="2.7.11.1"/>
    </reaction>
</comment>
<evidence type="ECO:0000256" key="8">
    <source>
        <dbReference type="ARBA" id="ARBA00047899"/>
    </source>
</evidence>
<dbReference type="EMBL" id="ML977033">
    <property type="protein sequence ID" value="KAF1949678.1"/>
    <property type="molecule type" value="Genomic_DNA"/>
</dbReference>
<dbReference type="InterPro" id="IPR011009">
    <property type="entry name" value="Kinase-like_dom_sf"/>
</dbReference>
<dbReference type="GO" id="GO:0005524">
    <property type="term" value="F:ATP binding"/>
    <property type="evidence" value="ECO:0007669"/>
    <property type="project" value="InterPro"/>
</dbReference>
<keyword evidence="11" id="KW-0418">Kinase</keyword>
<dbReference type="Gene3D" id="1.10.510.10">
    <property type="entry name" value="Transferase(Phosphotransferase) domain 1"/>
    <property type="match status" value="1"/>
</dbReference>
<evidence type="ECO:0000256" key="7">
    <source>
        <dbReference type="ARBA" id="ARBA00033194"/>
    </source>
</evidence>
<evidence type="ECO:0000256" key="1">
    <source>
        <dbReference type="ARBA" id="ARBA00003747"/>
    </source>
</evidence>
<organism evidence="11 12">
    <name type="scientific">Byssothecium circinans</name>
    <dbReference type="NCBI Taxonomy" id="147558"/>
    <lineage>
        <taxon>Eukaryota</taxon>
        <taxon>Fungi</taxon>
        <taxon>Dikarya</taxon>
        <taxon>Ascomycota</taxon>
        <taxon>Pezizomycotina</taxon>
        <taxon>Dothideomycetes</taxon>
        <taxon>Pleosporomycetidae</taxon>
        <taxon>Pleosporales</taxon>
        <taxon>Massarineae</taxon>
        <taxon>Massarinaceae</taxon>
        <taxon>Byssothecium</taxon>
    </lineage>
</organism>
<dbReference type="InterPro" id="IPR008266">
    <property type="entry name" value="Tyr_kinase_AS"/>
</dbReference>
<evidence type="ECO:0000256" key="4">
    <source>
        <dbReference type="ARBA" id="ARBA00013948"/>
    </source>
</evidence>
<dbReference type="SUPFAM" id="SSF56112">
    <property type="entry name" value="Protein kinase-like (PK-like)"/>
    <property type="match status" value="1"/>
</dbReference>
<dbReference type="Proteomes" id="UP000800035">
    <property type="component" value="Unassembled WGS sequence"/>
</dbReference>
<evidence type="ECO:0000313" key="11">
    <source>
        <dbReference type="EMBL" id="KAF1949678.1"/>
    </source>
</evidence>
<comment type="subunit">
    <text evidence="2">Component of the EKC/KEOPS complex composed of at least BUD32, CGI121, GON7, KAE1 and PCC1; the whole complex dimerizes.</text>
</comment>
<dbReference type="Pfam" id="PF07714">
    <property type="entry name" value="PK_Tyr_Ser-Thr"/>
    <property type="match status" value="1"/>
</dbReference>
<evidence type="ECO:0000313" key="12">
    <source>
        <dbReference type="Proteomes" id="UP000800035"/>
    </source>
</evidence>
<comment type="catalytic activity">
    <reaction evidence="8">
        <text>L-threonyl-[protein] + ATP = O-phospho-L-threonyl-[protein] + ADP + H(+)</text>
        <dbReference type="Rhea" id="RHEA:46608"/>
        <dbReference type="Rhea" id="RHEA-COMP:11060"/>
        <dbReference type="Rhea" id="RHEA-COMP:11605"/>
        <dbReference type="ChEBI" id="CHEBI:15378"/>
        <dbReference type="ChEBI" id="CHEBI:30013"/>
        <dbReference type="ChEBI" id="CHEBI:30616"/>
        <dbReference type="ChEBI" id="CHEBI:61977"/>
        <dbReference type="ChEBI" id="CHEBI:456216"/>
        <dbReference type="EC" id="2.7.11.1"/>
    </reaction>
</comment>
<dbReference type="InterPro" id="IPR000719">
    <property type="entry name" value="Prot_kinase_dom"/>
</dbReference>
<feature type="domain" description="Protein kinase" evidence="10">
    <location>
        <begin position="12"/>
        <end position="252"/>
    </location>
</feature>
<dbReference type="InterPro" id="IPR001245">
    <property type="entry name" value="Ser-Thr/Tyr_kinase_cat_dom"/>
</dbReference>
<dbReference type="PROSITE" id="PS50011">
    <property type="entry name" value="PROTEIN_KINASE_DOM"/>
    <property type="match status" value="1"/>
</dbReference>
<evidence type="ECO:0000256" key="6">
    <source>
        <dbReference type="ARBA" id="ARBA00030980"/>
    </source>
</evidence>